<keyword evidence="3" id="KW-1185">Reference proteome</keyword>
<feature type="domain" description="Methyltransferase type 12" evidence="1">
    <location>
        <begin position="49"/>
        <end position="148"/>
    </location>
</feature>
<dbReference type="Proteomes" id="UP000605259">
    <property type="component" value="Unassembled WGS sequence"/>
</dbReference>
<dbReference type="Pfam" id="PF08242">
    <property type="entry name" value="Methyltransf_12"/>
    <property type="match status" value="1"/>
</dbReference>
<gene>
    <name evidence="2" type="ORF">GCM10007140_31310</name>
</gene>
<keyword evidence="2" id="KW-0489">Methyltransferase</keyword>
<sequence>MKKEQVTTSTPAHTYEQKTRISVPSYDALFSMIQSYFRMQLQKSSSSILIVGAGGGNELSAWGPPNPTWTFTGVDPSEQMLTLARNKAIELELENRVTLIEGTIDNLSYPPATFDAASCILVLHFIHDYEEKRKLLKKIREHVQPGAPFVLVSAYGDRNDPELEQRANIWKSFLIDGGFDAEEMNARMKISLEKLSLLSEREMKQLLEEAGFIHVTKFYATGIFGGWICHAT</sequence>
<keyword evidence="2" id="KW-0808">Transferase</keyword>
<proteinExistence type="predicted"/>
<protein>
    <submittedName>
        <fullName evidence="2">Methyltransferase</fullName>
    </submittedName>
</protein>
<dbReference type="PANTHER" id="PTHR43861:SF6">
    <property type="entry name" value="METHYLTRANSFERASE TYPE 11"/>
    <property type="match status" value="1"/>
</dbReference>
<dbReference type="RefSeq" id="WP_188389431.1">
    <property type="nucleotide sequence ID" value="NZ_BMFK01000003.1"/>
</dbReference>
<dbReference type="Gene3D" id="3.40.50.150">
    <property type="entry name" value="Vaccinia Virus protein VP39"/>
    <property type="match status" value="1"/>
</dbReference>
<evidence type="ECO:0000259" key="1">
    <source>
        <dbReference type="Pfam" id="PF08242"/>
    </source>
</evidence>
<dbReference type="InterPro" id="IPR029063">
    <property type="entry name" value="SAM-dependent_MTases_sf"/>
</dbReference>
<comment type="caution">
    <text evidence="2">The sequence shown here is derived from an EMBL/GenBank/DDBJ whole genome shotgun (WGS) entry which is preliminary data.</text>
</comment>
<dbReference type="SUPFAM" id="SSF53335">
    <property type="entry name" value="S-adenosyl-L-methionine-dependent methyltransferases"/>
    <property type="match status" value="1"/>
</dbReference>
<dbReference type="GO" id="GO:0008168">
    <property type="term" value="F:methyltransferase activity"/>
    <property type="evidence" value="ECO:0007669"/>
    <property type="project" value="UniProtKB-KW"/>
</dbReference>
<organism evidence="2 3">
    <name type="scientific">Priestia taiwanensis</name>
    <dbReference type="NCBI Taxonomy" id="1347902"/>
    <lineage>
        <taxon>Bacteria</taxon>
        <taxon>Bacillati</taxon>
        <taxon>Bacillota</taxon>
        <taxon>Bacilli</taxon>
        <taxon>Bacillales</taxon>
        <taxon>Bacillaceae</taxon>
        <taxon>Priestia</taxon>
    </lineage>
</organism>
<evidence type="ECO:0000313" key="2">
    <source>
        <dbReference type="EMBL" id="GGE79459.1"/>
    </source>
</evidence>
<reference evidence="2" key="2">
    <citation type="submission" date="2020-09" db="EMBL/GenBank/DDBJ databases">
        <authorList>
            <person name="Sun Q."/>
            <person name="Zhou Y."/>
        </authorList>
    </citation>
    <scope>NUCLEOTIDE SEQUENCE</scope>
    <source>
        <strain evidence="2">CGMCC 1.12698</strain>
    </source>
</reference>
<dbReference type="EMBL" id="BMFK01000003">
    <property type="protein sequence ID" value="GGE79459.1"/>
    <property type="molecule type" value="Genomic_DNA"/>
</dbReference>
<dbReference type="InterPro" id="IPR013217">
    <property type="entry name" value="Methyltransf_12"/>
</dbReference>
<dbReference type="GO" id="GO:0032259">
    <property type="term" value="P:methylation"/>
    <property type="evidence" value="ECO:0007669"/>
    <property type="project" value="UniProtKB-KW"/>
</dbReference>
<accession>A0A917AWQ8</accession>
<dbReference type="CDD" id="cd02440">
    <property type="entry name" value="AdoMet_MTases"/>
    <property type="match status" value="1"/>
</dbReference>
<name>A0A917AWQ8_9BACI</name>
<reference evidence="2" key="1">
    <citation type="journal article" date="2014" name="Int. J. Syst. Evol. Microbiol.">
        <title>Complete genome sequence of Corynebacterium casei LMG S-19264T (=DSM 44701T), isolated from a smear-ripened cheese.</title>
        <authorList>
            <consortium name="US DOE Joint Genome Institute (JGI-PGF)"/>
            <person name="Walter F."/>
            <person name="Albersmeier A."/>
            <person name="Kalinowski J."/>
            <person name="Ruckert C."/>
        </authorList>
    </citation>
    <scope>NUCLEOTIDE SEQUENCE</scope>
    <source>
        <strain evidence="2">CGMCC 1.12698</strain>
    </source>
</reference>
<evidence type="ECO:0000313" key="3">
    <source>
        <dbReference type="Proteomes" id="UP000605259"/>
    </source>
</evidence>
<dbReference type="PANTHER" id="PTHR43861">
    <property type="entry name" value="TRANS-ACONITATE 2-METHYLTRANSFERASE-RELATED"/>
    <property type="match status" value="1"/>
</dbReference>
<dbReference type="AlphaFoldDB" id="A0A917AWQ8"/>